<keyword evidence="9" id="KW-0175">Coiled coil</keyword>
<dbReference type="PRINTS" id="PR00344">
    <property type="entry name" value="BCTRLSENSOR"/>
</dbReference>
<dbReference type="RefSeq" id="WP_084574848.1">
    <property type="nucleotide sequence ID" value="NZ_CP155572.1"/>
</dbReference>
<gene>
    <name evidence="13" type="ORF">SAMN04488500_104196</name>
</gene>
<dbReference type="InterPro" id="IPR035965">
    <property type="entry name" value="PAS-like_dom_sf"/>
</dbReference>
<feature type="coiled-coil region" evidence="9">
    <location>
        <begin position="6"/>
        <end position="40"/>
    </location>
</feature>
<dbReference type="CDD" id="cd00082">
    <property type="entry name" value="HisKA"/>
    <property type="match status" value="1"/>
</dbReference>
<dbReference type="Gene3D" id="3.30.450.20">
    <property type="entry name" value="PAS domain"/>
    <property type="match status" value="2"/>
</dbReference>
<dbReference type="AlphaFoldDB" id="A0A1W1ZUR3"/>
<dbReference type="EMBL" id="FWXI01000004">
    <property type="protein sequence ID" value="SMC51818.1"/>
    <property type="molecule type" value="Genomic_DNA"/>
</dbReference>
<dbReference type="Gene3D" id="1.10.287.130">
    <property type="match status" value="1"/>
</dbReference>
<keyword evidence="3" id="KW-0597">Phosphoprotein</keyword>
<dbReference type="InterPro" id="IPR001610">
    <property type="entry name" value="PAC"/>
</dbReference>
<dbReference type="Pfam" id="PF08448">
    <property type="entry name" value="PAS_4"/>
    <property type="match status" value="2"/>
</dbReference>
<evidence type="ECO:0000256" key="3">
    <source>
        <dbReference type="ARBA" id="ARBA00022553"/>
    </source>
</evidence>
<dbReference type="Pfam" id="PF00512">
    <property type="entry name" value="HisKA"/>
    <property type="match status" value="1"/>
</dbReference>
<dbReference type="InterPro" id="IPR036097">
    <property type="entry name" value="HisK_dim/P_sf"/>
</dbReference>
<dbReference type="InterPro" id="IPR003594">
    <property type="entry name" value="HATPase_dom"/>
</dbReference>
<proteinExistence type="predicted"/>
<feature type="domain" description="PAC" evidence="12">
    <location>
        <begin position="247"/>
        <end position="299"/>
    </location>
</feature>
<evidence type="ECO:0000256" key="6">
    <source>
        <dbReference type="ARBA" id="ARBA00022777"/>
    </source>
</evidence>
<evidence type="ECO:0000256" key="7">
    <source>
        <dbReference type="ARBA" id="ARBA00022840"/>
    </source>
</evidence>
<dbReference type="Pfam" id="PF02518">
    <property type="entry name" value="HATPase_c"/>
    <property type="match status" value="1"/>
</dbReference>
<dbReference type="GO" id="GO:0005524">
    <property type="term" value="F:ATP binding"/>
    <property type="evidence" value="ECO:0007669"/>
    <property type="project" value="UniProtKB-KW"/>
</dbReference>
<comment type="catalytic activity">
    <reaction evidence="1">
        <text>ATP + protein L-histidine = ADP + protein N-phospho-L-histidine.</text>
        <dbReference type="EC" id="2.7.13.3"/>
    </reaction>
</comment>
<dbReference type="CDD" id="cd00130">
    <property type="entry name" value="PAS"/>
    <property type="match status" value="2"/>
</dbReference>
<dbReference type="SUPFAM" id="SSF55785">
    <property type="entry name" value="PYP-like sensor domain (PAS domain)"/>
    <property type="match status" value="2"/>
</dbReference>
<dbReference type="SUPFAM" id="SSF47384">
    <property type="entry name" value="Homodimeric domain of signal transducing histidine kinase"/>
    <property type="match status" value="1"/>
</dbReference>
<organism evidence="13 14">
    <name type="scientific">Sporomusa malonica</name>
    <dbReference type="NCBI Taxonomy" id="112901"/>
    <lineage>
        <taxon>Bacteria</taxon>
        <taxon>Bacillati</taxon>
        <taxon>Bacillota</taxon>
        <taxon>Negativicutes</taxon>
        <taxon>Selenomonadales</taxon>
        <taxon>Sporomusaceae</taxon>
        <taxon>Sporomusa</taxon>
    </lineage>
</organism>
<evidence type="ECO:0000256" key="1">
    <source>
        <dbReference type="ARBA" id="ARBA00000085"/>
    </source>
</evidence>
<evidence type="ECO:0000256" key="8">
    <source>
        <dbReference type="ARBA" id="ARBA00023012"/>
    </source>
</evidence>
<evidence type="ECO:0000256" key="5">
    <source>
        <dbReference type="ARBA" id="ARBA00022741"/>
    </source>
</evidence>
<dbReference type="GO" id="GO:0000155">
    <property type="term" value="F:phosphorelay sensor kinase activity"/>
    <property type="evidence" value="ECO:0007669"/>
    <property type="project" value="InterPro"/>
</dbReference>
<dbReference type="InterPro" id="IPR004358">
    <property type="entry name" value="Sig_transdc_His_kin-like_C"/>
</dbReference>
<dbReference type="InterPro" id="IPR003661">
    <property type="entry name" value="HisK_dim/P_dom"/>
</dbReference>
<evidence type="ECO:0000313" key="14">
    <source>
        <dbReference type="Proteomes" id="UP000192738"/>
    </source>
</evidence>
<dbReference type="InterPro" id="IPR036890">
    <property type="entry name" value="HATPase_C_sf"/>
</dbReference>
<dbReference type="SMART" id="SM00387">
    <property type="entry name" value="HATPase_c"/>
    <property type="match status" value="1"/>
</dbReference>
<evidence type="ECO:0000313" key="13">
    <source>
        <dbReference type="EMBL" id="SMC51818.1"/>
    </source>
</evidence>
<feature type="domain" description="PAS" evidence="11">
    <location>
        <begin position="168"/>
        <end position="215"/>
    </location>
</feature>
<evidence type="ECO:0000256" key="4">
    <source>
        <dbReference type="ARBA" id="ARBA00022679"/>
    </source>
</evidence>
<dbReference type="InterPro" id="IPR000700">
    <property type="entry name" value="PAS-assoc_C"/>
</dbReference>
<protein>
    <recommendedName>
        <fullName evidence="2">histidine kinase</fullName>
        <ecNumber evidence="2">2.7.13.3</ecNumber>
    </recommendedName>
</protein>
<evidence type="ECO:0000259" key="12">
    <source>
        <dbReference type="PROSITE" id="PS50113"/>
    </source>
</evidence>
<accession>A0A1W1ZUR3</accession>
<name>A0A1W1ZUR3_9FIRM</name>
<keyword evidence="6" id="KW-0418">Kinase</keyword>
<keyword evidence="5" id="KW-0547">Nucleotide-binding</keyword>
<dbReference type="InterPro" id="IPR005467">
    <property type="entry name" value="His_kinase_dom"/>
</dbReference>
<dbReference type="PANTHER" id="PTHR43065">
    <property type="entry name" value="SENSOR HISTIDINE KINASE"/>
    <property type="match status" value="1"/>
</dbReference>
<sequence length="524" mass="59505">MKNHDKNDLSAESRELRHRISLLERENAHIKNALLESEEKLSTLISAAPDLLCFKDQYGRWLEANEFTLNLFGLDQYQYKGKSDLELMEICSNYPDALDYCACTDKQAWLAGNPIKVELDISTKNGYTITFDIIKAPIYYPDGSPKGIVVMGRDVTTRKQMEEALRQRQKEFRTLAENSPDVIIRLDKNLTYLYVSPSVTRYTKIDPRMFIGKSMGKIAPSKEYITTFQEWKREVLAVINTGKPSTIESEMKLWWRRGELVAYHARFIPEFSESGLVESVLCIIQDVTEKRLLEKEFARLDRLNVVGEMAASIGHEVRNPMTTVRGFLQMLSKKSGCVQYNDYFTIMIAELDRANSIISEFLALAKNKAINRELYNINEIINSMMPLLEADGLMANKYIKTSLGEIPDILVDHKEIRQLILNLVRNGLEAMEAGGTLTIRTYLEGNDIILAVEDEGSGIEPEVMDKVGTPFFSTKEQGTGLGLAVCYSIANRHDAMLRYDTSLKGTIFFVIFQDRNGTAKEAIS</sequence>
<dbReference type="SUPFAM" id="SSF55874">
    <property type="entry name" value="ATPase domain of HSP90 chaperone/DNA topoisomerase II/histidine kinase"/>
    <property type="match status" value="1"/>
</dbReference>
<reference evidence="13 14" key="1">
    <citation type="submission" date="2017-04" db="EMBL/GenBank/DDBJ databases">
        <authorList>
            <person name="Afonso C.L."/>
            <person name="Miller P.J."/>
            <person name="Scott M.A."/>
            <person name="Spackman E."/>
            <person name="Goraichik I."/>
            <person name="Dimitrov K.M."/>
            <person name="Suarez D.L."/>
            <person name="Swayne D.E."/>
        </authorList>
    </citation>
    <scope>NUCLEOTIDE SEQUENCE [LARGE SCALE GENOMIC DNA]</scope>
    <source>
        <strain evidence="13 14">DSM 5090</strain>
    </source>
</reference>
<evidence type="ECO:0000256" key="9">
    <source>
        <dbReference type="SAM" id="Coils"/>
    </source>
</evidence>
<dbReference type="SMART" id="SM00091">
    <property type="entry name" value="PAS"/>
    <property type="match status" value="2"/>
</dbReference>
<dbReference type="SMART" id="SM00388">
    <property type="entry name" value="HisKA"/>
    <property type="match status" value="1"/>
</dbReference>
<dbReference type="PANTHER" id="PTHR43065:SF46">
    <property type="entry name" value="C4-DICARBOXYLATE TRANSPORT SENSOR PROTEIN DCTB"/>
    <property type="match status" value="1"/>
</dbReference>
<dbReference type="PROSITE" id="PS50112">
    <property type="entry name" value="PAS"/>
    <property type="match status" value="2"/>
</dbReference>
<dbReference type="PROSITE" id="PS50109">
    <property type="entry name" value="HIS_KIN"/>
    <property type="match status" value="1"/>
</dbReference>
<feature type="domain" description="Histidine kinase" evidence="10">
    <location>
        <begin position="312"/>
        <end position="516"/>
    </location>
</feature>
<keyword evidence="4" id="KW-0808">Transferase</keyword>
<dbReference type="OrthoDB" id="505470at2"/>
<evidence type="ECO:0000256" key="2">
    <source>
        <dbReference type="ARBA" id="ARBA00012438"/>
    </source>
</evidence>
<dbReference type="NCBIfam" id="TIGR00229">
    <property type="entry name" value="sensory_box"/>
    <property type="match status" value="2"/>
</dbReference>
<dbReference type="Proteomes" id="UP000192738">
    <property type="component" value="Unassembled WGS sequence"/>
</dbReference>
<feature type="domain" description="PAS" evidence="11">
    <location>
        <begin position="37"/>
        <end position="90"/>
    </location>
</feature>
<keyword evidence="8" id="KW-0902">Two-component regulatory system</keyword>
<evidence type="ECO:0000259" key="11">
    <source>
        <dbReference type="PROSITE" id="PS50112"/>
    </source>
</evidence>
<keyword evidence="7" id="KW-0067">ATP-binding</keyword>
<evidence type="ECO:0000259" key="10">
    <source>
        <dbReference type="PROSITE" id="PS50109"/>
    </source>
</evidence>
<keyword evidence="14" id="KW-1185">Reference proteome</keyword>
<dbReference type="STRING" id="112901.SAMN04488500_104196"/>
<dbReference type="PROSITE" id="PS50113">
    <property type="entry name" value="PAC"/>
    <property type="match status" value="2"/>
</dbReference>
<dbReference type="SMART" id="SM00086">
    <property type="entry name" value="PAC"/>
    <property type="match status" value="2"/>
</dbReference>
<dbReference type="InterPro" id="IPR013656">
    <property type="entry name" value="PAS_4"/>
</dbReference>
<feature type="domain" description="PAC" evidence="12">
    <location>
        <begin position="115"/>
        <end position="167"/>
    </location>
</feature>
<dbReference type="InterPro" id="IPR000014">
    <property type="entry name" value="PAS"/>
</dbReference>
<dbReference type="EC" id="2.7.13.3" evidence="2"/>
<dbReference type="Gene3D" id="3.30.565.10">
    <property type="entry name" value="Histidine kinase-like ATPase, C-terminal domain"/>
    <property type="match status" value="1"/>
</dbReference>